<feature type="compositionally biased region" description="Basic and acidic residues" evidence="2">
    <location>
        <begin position="10"/>
        <end position="31"/>
    </location>
</feature>
<feature type="region of interest" description="Disordered" evidence="2">
    <location>
        <begin position="441"/>
        <end position="480"/>
    </location>
</feature>
<dbReference type="Proteomes" id="UP001044222">
    <property type="component" value="Chromosome 16"/>
</dbReference>
<evidence type="ECO:0000313" key="4">
    <source>
        <dbReference type="Proteomes" id="UP001044222"/>
    </source>
</evidence>
<protein>
    <submittedName>
        <fullName evidence="3">Uncharacterized protein</fullName>
    </submittedName>
</protein>
<evidence type="ECO:0000256" key="1">
    <source>
        <dbReference type="SAM" id="Coils"/>
    </source>
</evidence>
<feature type="compositionally biased region" description="Basic and acidic residues" evidence="2">
    <location>
        <begin position="67"/>
        <end position="81"/>
    </location>
</feature>
<feature type="region of interest" description="Disordered" evidence="2">
    <location>
        <begin position="1"/>
        <end position="161"/>
    </location>
</feature>
<keyword evidence="4" id="KW-1185">Reference proteome</keyword>
<feature type="region of interest" description="Disordered" evidence="2">
    <location>
        <begin position="265"/>
        <end position="290"/>
    </location>
</feature>
<sequence length="480" mass="54031">MDETQGNLDDGVKIAGDEMHPSMRSGAELRQEQGAGEITASRPQGALSVRAQEVEEVEELAELEELTELHSDARAGERAPGVDRGGNAPARRPSAERRGGRRGLQRTSRSAQLLRDSETENGETEERPARVPASQGVAETHPRESLPDGTEEEEEEEEDVVRLNSVVQGLQVQLKQEKEAGQHLTDRYAAESSTYEMRLRTLEAEREEHLAQLAQNRGAERQRLSEEHGEEILQVQQRLGTRQAHGDHVYWYIRNPEENLAVRSAHRDHLDQDEPGEPWENPDQEGSLTSGQDHLLEKYLVSAALRDSCWVEDSLEDRHLLEGAGNYRFRRYSEDLLDGSASLSSDSPGLDGSSSEEEVDLGKALLVQQCRDLAAQLEDREKQLEDREKQLEDREKQLEALRDETRGSAAELRAALEKRDAATEALESAQRHLEAERALRLRSEEAAQRKRQEAGDLRARLGRLQSQREGRSAPGRRRWA</sequence>
<reference evidence="3" key="1">
    <citation type="submission" date="2021-01" db="EMBL/GenBank/DDBJ databases">
        <title>A chromosome-scale assembly of European eel, Anguilla anguilla.</title>
        <authorList>
            <person name="Henkel C."/>
            <person name="Jong-Raadsen S.A."/>
            <person name="Dufour S."/>
            <person name="Weltzien F.-A."/>
            <person name="Palstra A.P."/>
            <person name="Pelster B."/>
            <person name="Spaink H.P."/>
            <person name="Van Den Thillart G.E."/>
            <person name="Jansen H."/>
            <person name="Zahm M."/>
            <person name="Klopp C."/>
            <person name="Cedric C."/>
            <person name="Louis A."/>
            <person name="Berthelot C."/>
            <person name="Parey E."/>
            <person name="Roest Crollius H."/>
            <person name="Montfort J."/>
            <person name="Robinson-Rechavi M."/>
            <person name="Bucao C."/>
            <person name="Bouchez O."/>
            <person name="Gislard M."/>
            <person name="Lluch J."/>
            <person name="Milhes M."/>
            <person name="Lampietro C."/>
            <person name="Lopez Roques C."/>
            <person name="Donnadieu C."/>
            <person name="Braasch I."/>
            <person name="Desvignes T."/>
            <person name="Postlethwait J."/>
            <person name="Bobe J."/>
            <person name="Guiguen Y."/>
            <person name="Dirks R."/>
        </authorList>
    </citation>
    <scope>NUCLEOTIDE SEQUENCE</scope>
    <source>
        <strain evidence="3">Tag_6206</strain>
        <tissue evidence="3">Liver</tissue>
    </source>
</reference>
<feature type="compositionally biased region" description="Basic and acidic residues" evidence="2">
    <location>
        <begin position="441"/>
        <end position="459"/>
    </location>
</feature>
<name>A0A9D3LR48_ANGAN</name>
<evidence type="ECO:0000313" key="3">
    <source>
        <dbReference type="EMBL" id="KAG5833148.1"/>
    </source>
</evidence>
<proteinExistence type="predicted"/>
<feature type="compositionally biased region" description="Acidic residues" evidence="2">
    <location>
        <begin position="149"/>
        <end position="159"/>
    </location>
</feature>
<feature type="compositionally biased region" description="Acidic residues" evidence="2">
    <location>
        <begin position="273"/>
        <end position="283"/>
    </location>
</feature>
<feature type="coiled-coil region" evidence="1">
    <location>
        <begin position="192"/>
        <end position="219"/>
    </location>
</feature>
<accession>A0A9D3LR48</accession>
<gene>
    <name evidence="3" type="ORF">ANANG_G00272770</name>
</gene>
<dbReference type="EMBL" id="JAFIRN010000016">
    <property type="protein sequence ID" value="KAG5833148.1"/>
    <property type="molecule type" value="Genomic_DNA"/>
</dbReference>
<keyword evidence="1" id="KW-0175">Coiled coil</keyword>
<organism evidence="3 4">
    <name type="scientific">Anguilla anguilla</name>
    <name type="common">European freshwater eel</name>
    <name type="synonym">Muraena anguilla</name>
    <dbReference type="NCBI Taxonomy" id="7936"/>
    <lineage>
        <taxon>Eukaryota</taxon>
        <taxon>Metazoa</taxon>
        <taxon>Chordata</taxon>
        <taxon>Craniata</taxon>
        <taxon>Vertebrata</taxon>
        <taxon>Euteleostomi</taxon>
        <taxon>Actinopterygii</taxon>
        <taxon>Neopterygii</taxon>
        <taxon>Teleostei</taxon>
        <taxon>Anguilliformes</taxon>
        <taxon>Anguillidae</taxon>
        <taxon>Anguilla</taxon>
    </lineage>
</organism>
<dbReference type="AlphaFoldDB" id="A0A9D3LR48"/>
<feature type="compositionally biased region" description="Acidic residues" evidence="2">
    <location>
        <begin position="54"/>
        <end position="66"/>
    </location>
</feature>
<evidence type="ECO:0000256" key="2">
    <source>
        <dbReference type="SAM" id="MobiDB-lite"/>
    </source>
</evidence>
<comment type="caution">
    <text evidence="3">The sequence shown here is derived from an EMBL/GenBank/DDBJ whole genome shotgun (WGS) entry which is preliminary data.</text>
</comment>